<protein>
    <submittedName>
        <fullName evidence="1">Uncharacterized protein</fullName>
    </submittedName>
</protein>
<dbReference type="HOGENOM" id="CLU_1161110_0_0_1"/>
<organism evidence="1 2">
    <name type="scientific">Edhazardia aedis (strain USNM 41457)</name>
    <name type="common">Microsporidian parasite</name>
    <dbReference type="NCBI Taxonomy" id="1003232"/>
    <lineage>
        <taxon>Eukaryota</taxon>
        <taxon>Fungi</taxon>
        <taxon>Fungi incertae sedis</taxon>
        <taxon>Microsporidia</taxon>
        <taxon>Edhazardia</taxon>
    </lineage>
</organism>
<dbReference type="InParanoid" id="J9DTN0"/>
<proteinExistence type="predicted"/>
<keyword evidence="2" id="KW-1185">Reference proteome</keyword>
<accession>J9DTN0</accession>
<evidence type="ECO:0000313" key="1">
    <source>
        <dbReference type="EMBL" id="EJW04637.1"/>
    </source>
</evidence>
<gene>
    <name evidence="1" type="ORF">EDEG_01164</name>
</gene>
<comment type="caution">
    <text evidence="1">The sequence shown here is derived from an EMBL/GenBank/DDBJ whole genome shotgun (WGS) entry which is preliminary data.</text>
</comment>
<name>J9DTN0_EDHAE</name>
<dbReference type="VEuPathDB" id="MicrosporidiaDB:EDEG_01164"/>
<reference evidence="2" key="2">
    <citation type="submission" date="2015-07" db="EMBL/GenBank/DDBJ databases">
        <title>Contrasting host-pathogen interactions and genome evolution in two generalist and specialist microsporidian pathogens of mosquitoes.</title>
        <authorList>
            <consortium name="The Broad Institute Genomics Platform"/>
            <consortium name="The Broad Institute Genome Sequencing Center for Infectious Disease"/>
            <person name="Cuomo C.A."/>
            <person name="Sanscrainte N.D."/>
            <person name="Goldberg J.M."/>
            <person name="Heiman D."/>
            <person name="Young S."/>
            <person name="Zeng Q."/>
            <person name="Becnel J.J."/>
            <person name="Birren B.W."/>
        </authorList>
    </citation>
    <scope>NUCLEOTIDE SEQUENCE [LARGE SCALE GENOMIC DNA]</scope>
    <source>
        <strain evidence="2">USNM 41457</strain>
    </source>
</reference>
<sequence length="239" mass="27610">MINLLICGILEIIASLDDKNLDDENSINSTNDFKFVFENPQNESKPNSLPCESNYLEEIENLLEKINEIGGKNYKNKLLAVLDHETAKTRKKYRSCLKCNTIIRETFTATKTLKNNYSYRKIEVSIPKREINTVRKKIFICSKCMTCSNCEYATINTGNVSKNKKKMKPKPKFYVNGYHKRKLSEKKQSDTPQKKIFQNSNILINYSHKRIQESFVDITKLEAGSSSTEISVYNTSYLN</sequence>
<reference evidence="1 2" key="1">
    <citation type="submission" date="2011-08" db="EMBL/GenBank/DDBJ databases">
        <authorList>
            <person name="Liu Z.J."/>
            <person name="Shi F.L."/>
            <person name="Lu J.Q."/>
            <person name="Li M."/>
            <person name="Wang Z.L."/>
        </authorList>
    </citation>
    <scope>NUCLEOTIDE SEQUENCE [LARGE SCALE GENOMIC DNA]</scope>
    <source>
        <strain evidence="1 2">USNM 41457</strain>
    </source>
</reference>
<dbReference type="EMBL" id="AFBI03000016">
    <property type="protein sequence ID" value="EJW04637.1"/>
    <property type="molecule type" value="Genomic_DNA"/>
</dbReference>
<evidence type="ECO:0000313" key="2">
    <source>
        <dbReference type="Proteomes" id="UP000003163"/>
    </source>
</evidence>
<dbReference type="Proteomes" id="UP000003163">
    <property type="component" value="Unassembled WGS sequence"/>
</dbReference>
<dbReference type="AlphaFoldDB" id="J9DTN0"/>